<name>A0A2R5EX71_9BACL</name>
<evidence type="ECO:0000313" key="1">
    <source>
        <dbReference type="EMBL" id="GBG08413.1"/>
    </source>
</evidence>
<organism evidence="1 2">
    <name type="scientific">Paenibacillus agaridevorans</name>
    <dbReference type="NCBI Taxonomy" id="171404"/>
    <lineage>
        <taxon>Bacteria</taxon>
        <taxon>Bacillati</taxon>
        <taxon>Bacillota</taxon>
        <taxon>Bacilli</taxon>
        <taxon>Bacillales</taxon>
        <taxon>Paenibacillaceae</taxon>
        <taxon>Paenibacillus</taxon>
    </lineage>
</organism>
<keyword evidence="2" id="KW-1185">Reference proteome</keyword>
<sequence length="61" mass="6798">MSIAAPNTMLIAVQSFFFAMLVSPSIPCSVIHFHYRMDLAFTYTDKTQTRLAKAEKGVVNS</sequence>
<protein>
    <submittedName>
        <fullName evidence="1">Uncharacterized protein</fullName>
    </submittedName>
</protein>
<proteinExistence type="predicted"/>
<dbReference type="AlphaFoldDB" id="A0A2R5EX71"/>
<evidence type="ECO:0000313" key="2">
    <source>
        <dbReference type="Proteomes" id="UP000245202"/>
    </source>
</evidence>
<dbReference type="EMBL" id="BDQX01000163">
    <property type="protein sequence ID" value="GBG08413.1"/>
    <property type="molecule type" value="Genomic_DNA"/>
</dbReference>
<comment type="caution">
    <text evidence="1">The sequence shown here is derived from an EMBL/GenBank/DDBJ whole genome shotgun (WGS) entry which is preliminary data.</text>
</comment>
<accession>A0A2R5EX71</accession>
<reference evidence="1 2" key="1">
    <citation type="submission" date="2017-08" db="EMBL/GenBank/DDBJ databases">
        <title>Substantial Increase in Enzyme Production by Combined Drug-Resistance Mutations in Paenibacillus agaridevorans.</title>
        <authorList>
            <person name="Tanaka Y."/>
            <person name="Funane K."/>
            <person name="Hosaka T."/>
            <person name="Shiwa Y."/>
            <person name="Fujita N."/>
            <person name="Miyazaki T."/>
            <person name="Yoshikawa H."/>
            <person name="Murakami K."/>
            <person name="Kasahara K."/>
            <person name="Inaoka T."/>
            <person name="Hiraga Y."/>
            <person name="Ochi K."/>
        </authorList>
    </citation>
    <scope>NUCLEOTIDE SEQUENCE [LARGE SCALE GENOMIC DNA]</scope>
    <source>
        <strain evidence="1 2">T-3040</strain>
    </source>
</reference>
<dbReference type="Proteomes" id="UP000245202">
    <property type="component" value="Unassembled WGS sequence"/>
</dbReference>
<gene>
    <name evidence="1" type="ORF">PAT3040_02994</name>
</gene>